<feature type="compositionally biased region" description="Basic and acidic residues" evidence="2">
    <location>
        <begin position="10"/>
        <end position="21"/>
    </location>
</feature>
<feature type="region of interest" description="Disordered" evidence="2">
    <location>
        <begin position="1"/>
        <end position="21"/>
    </location>
</feature>
<keyword evidence="4" id="KW-1185">Reference proteome</keyword>
<feature type="coiled-coil region" evidence="1">
    <location>
        <begin position="242"/>
        <end position="276"/>
    </location>
</feature>
<dbReference type="RefSeq" id="WP_003934809.1">
    <property type="nucleotide sequence ID" value="NZ_AOEX01000017.1"/>
</dbReference>
<sequence length="286" mass="30523">MTEGSRGGRRREYASDADRVRAWRQRQKEAARVERLEAATPTDPVEAVSTLAAAVPLLRQETQAALARLSEVAASITAATALLADPTALDAHLRRVQADADKVRADAGAEIAGLREQLDAALDERADADAAAAAALAQADDAATQLAAARREHQEELDRLRADHTAALDAWTTRFEDSEAAHRRRTADLEALVEQQRDQLARLRATADQATATVGRLDADLVAARADTAAERDRTEAVRADLAAARAETAAARAQVDAARERADELRAELREVRAGSATSGSTEAS</sequence>
<gene>
    <name evidence="3" type="ORF">G352_03616</name>
</gene>
<evidence type="ECO:0000313" key="3">
    <source>
        <dbReference type="EMBL" id="EME66741.1"/>
    </source>
</evidence>
<reference evidence="3 4" key="1">
    <citation type="journal article" date="2013" name="Genome Announc.">
        <title>Draft Genome Sequence of Rhodococcus ruber Strain BKS 20-38.</title>
        <authorList>
            <person name="Bala M."/>
            <person name="Kumar S."/>
            <person name="Raghava G.P."/>
            <person name="Mayilraj S."/>
        </authorList>
    </citation>
    <scope>NUCLEOTIDE SEQUENCE [LARGE SCALE GENOMIC DNA]</scope>
    <source>
        <strain evidence="3 4">BKS 20-38</strain>
    </source>
</reference>
<accession>M2Y0Q7</accession>
<evidence type="ECO:0000256" key="2">
    <source>
        <dbReference type="SAM" id="MobiDB-lite"/>
    </source>
</evidence>
<dbReference type="AlphaFoldDB" id="M2Y0Q7"/>
<keyword evidence="1" id="KW-0175">Coiled coil</keyword>
<dbReference type="PATRIC" id="fig|1278076.4.peg.748"/>
<dbReference type="Proteomes" id="UP000011731">
    <property type="component" value="Unassembled WGS sequence"/>
</dbReference>
<protein>
    <submittedName>
        <fullName evidence="3">Uncharacterized protein</fullName>
    </submittedName>
</protein>
<name>M2Y0Q7_9NOCA</name>
<organism evidence="3 4">
    <name type="scientific">Rhodococcus ruber BKS 20-38</name>
    <dbReference type="NCBI Taxonomy" id="1278076"/>
    <lineage>
        <taxon>Bacteria</taxon>
        <taxon>Bacillati</taxon>
        <taxon>Actinomycetota</taxon>
        <taxon>Actinomycetes</taxon>
        <taxon>Mycobacteriales</taxon>
        <taxon>Nocardiaceae</taxon>
        <taxon>Rhodococcus</taxon>
    </lineage>
</organism>
<dbReference type="EMBL" id="AOEX01000017">
    <property type="protein sequence ID" value="EME66741.1"/>
    <property type="molecule type" value="Genomic_DNA"/>
</dbReference>
<feature type="coiled-coil region" evidence="1">
    <location>
        <begin position="104"/>
        <end position="213"/>
    </location>
</feature>
<evidence type="ECO:0000313" key="4">
    <source>
        <dbReference type="Proteomes" id="UP000011731"/>
    </source>
</evidence>
<comment type="caution">
    <text evidence="3">The sequence shown here is derived from an EMBL/GenBank/DDBJ whole genome shotgun (WGS) entry which is preliminary data.</text>
</comment>
<evidence type="ECO:0000256" key="1">
    <source>
        <dbReference type="SAM" id="Coils"/>
    </source>
</evidence>
<proteinExistence type="predicted"/>